<protein>
    <submittedName>
        <fullName evidence="1">Uncharacterized protein</fullName>
    </submittedName>
</protein>
<dbReference type="EMBL" id="CAJNAP010000004">
    <property type="protein sequence ID" value="CAE6493429.1"/>
    <property type="molecule type" value="Genomic_DNA"/>
</dbReference>
<comment type="caution">
    <text evidence="1">The sequence shown here is derived from an EMBL/GenBank/DDBJ whole genome shotgun (WGS) entry which is preliminary data.</text>
</comment>
<dbReference type="AlphaFoldDB" id="A0A8H8YXW8"/>
<accession>A0A8H8YXW8</accession>
<name>A0A8H8YXW8_9PROT</name>
<reference evidence="1" key="1">
    <citation type="submission" date="2021-02" db="EMBL/GenBank/DDBJ databases">
        <authorList>
            <person name="Han P."/>
        </authorList>
    </citation>
    <scope>NUCLEOTIDE SEQUENCE</scope>
    <source>
        <strain evidence="1">Nitrosomonas nitrosa 18-3D</strain>
    </source>
</reference>
<gene>
    <name evidence="1" type="ORF">NMYAN_120132</name>
</gene>
<evidence type="ECO:0000313" key="1">
    <source>
        <dbReference type="EMBL" id="CAE6493429.1"/>
    </source>
</evidence>
<proteinExistence type="predicted"/>
<sequence>MHLHCHVNASALPIHDKSTLLPNLLDQD</sequence>
<organism evidence="1 2">
    <name type="scientific">Nitrosomonas nitrosa</name>
    <dbReference type="NCBI Taxonomy" id="52442"/>
    <lineage>
        <taxon>Bacteria</taxon>
        <taxon>Pseudomonadati</taxon>
        <taxon>Pseudomonadota</taxon>
        <taxon>Betaproteobacteria</taxon>
        <taxon>Nitrosomonadales</taxon>
        <taxon>Nitrosomonadaceae</taxon>
        <taxon>Nitrosomonas</taxon>
    </lineage>
</organism>
<dbReference type="Proteomes" id="UP000601736">
    <property type="component" value="Unassembled WGS sequence"/>
</dbReference>
<evidence type="ECO:0000313" key="2">
    <source>
        <dbReference type="Proteomes" id="UP000601736"/>
    </source>
</evidence>